<evidence type="ECO:0000313" key="3">
    <source>
        <dbReference type="WBParaSite" id="Gr19_v10_g9809.t1"/>
    </source>
</evidence>
<organism evidence="2 3">
    <name type="scientific">Globodera rostochiensis</name>
    <name type="common">Golden nematode worm</name>
    <name type="synonym">Heterodera rostochiensis</name>
    <dbReference type="NCBI Taxonomy" id="31243"/>
    <lineage>
        <taxon>Eukaryota</taxon>
        <taxon>Metazoa</taxon>
        <taxon>Ecdysozoa</taxon>
        <taxon>Nematoda</taxon>
        <taxon>Chromadorea</taxon>
        <taxon>Rhabditida</taxon>
        <taxon>Tylenchina</taxon>
        <taxon>Tylenchomorpha</taxon>
        <taxon>Tylenchoidea</taxon>
        <taxon>Heteroderidae</taxon>
        <taxon>Heteroderinae</taxon>
        <taxon>Globodera</taxon>
    </lineage>
</organism>
<protein>
    <submittedName>
        <fullName evidence="3">MATH domain-containing protein</fullName>
    </submittedName>
</protein>
<evidence type="ECO:0000259" key="1">
    <source>
        <dbReference type="Pfam" id="PF00917"/>
    </source>
</evidence>
<reference evidence="3" key="1">
    <citation type="submission" date="2022-11" db="UniProtKB">
        <authorList>
            <consortium name="WormBaseParasite"/>
        </authorList>
    </citation>
    <scope>IDENTIFICATION</scope>
</reference>
<feature type="domain" description="MATH" evidence="1">
    <location>
        <begin position="109"/>
        <end position="180"/>
    </location>
</feature>
<dbReference type="WBParaSite" id="Gr19_v10_g9809.t1">
    <property type="protein sequence ID" value="Gr19_v10_g9809.t1"/>
    <property type="gene ID" value="Gr19_v10_g9809"/>
</dbReference>
<accession>A0A914IDD5</accession>
<keyword evidence="2" id="KW-1185">Reference proteome</keyword>
<proteinExistence type="predicted"/>
<dbReference type="SUPFAM" id="SSF49599">
    <property type="entry name" value="TRAF domain-like"/>
    <property type="match status" value="1"/>
</dbReference>
<dbReference type="Proteomes" id="UP000887572">
    <property type="component" value="Unplaced"/>
</dbReference>
<dbReference type="AlphaFoldDB" id="A0A914IDD5"/>
<evidence type="ECO:0000313" key="2">
    <source>
        <dbReference type="Proteomes" id="UP000887572"/>
    </source>
</evidence>
<dbReference type="InterPro" id="IPR008974">
    <property type="entry name" value="TRAF-like"/>
</dbReference>
<dbReference type="InterPro" id="IPR002083">
    <property type="entry name" value="MATH/TRAF_dom"/>
</dbReference>
<sequence>MWANPSYNSQLSDGPIKGVWYLEFAEDEENSRQLSEPVYIRGLRWKISASSRTNCDHKCLSFYLQCNAEDCGGHYLSAGSGQLDSGQSDSGQLSNVGLSTVQLSWHSISNANWSCAWSATFIIVSQTEGKKDLIRDYRNTFNATNNRAGYALFTSLKKLRDPKNGWYDALNDSVILEVDVIADKPHGVERACSLDDGDVSVERAEDDGFEKHQQPTTDPQ</sequence>
<name>A0A914IDD5_GLORO</name>
<dbReference type="Pfam" id="PF00917">
    <property type="entry name" value="MATH"/>
    <property type="match status" value="1"/>
</dbReference>
<dbReference type="Gene3D" id="2.60.210.10">
    <property type="entry name" value="Apoptosis, Tumor Necrosis Factor Receptor Associated Protein 2, Chain A"/>
    <property type="match status" value="1"/>
</dbReference>